<dbReference type="EMBL" id="ABSV01001332">
    <property type="protein sequence ID" value="EDZ71235.1"/>
    <property type="molecule type" value="Genomic_DNA"/>
</dbReference>
<reference evidence="1 2" key="1">
    <citation type="journal article" date="2008" name="FEMS Yeast Res.">
        <title>Comparative genome analysis of a Saccharomyces cerevisiae wine strain.</title>
        <authorList>
            <person name="Borneman A.R."/>
            <person name="Forgan A.H."/>
            <person name="Pretorius I.S."/>
            <person name="Chambers P.J."/>
        </authorList>
    </citation>
    <scope>NUCLEOTIDE SEQUENCE [LARGE SCALE GENOMIC DNA]</scope>
    <source>
        <strain evidence="1 2">AWRI1631</strain>
    </source>
</reference>
<accession>B5VLF5</accession>
<organism evidence="1 2">
    <name type="scientific">Saccharomyces cerevisiae (strain AWRI1631)</name>
    <name type="common">Baker's yeast</name>
    <dbReference type="NCBI Taxonomy" id="545124"/>
    <lineage>
        <taxon>Eukaryota</taxon>
        <taxon>Fungi</taxon>
        <taxon>Dikarya</taxon>
        <taxon>Ascomycota</taxon>
        <taxon>Saccharomycotina</taxon>
        <taxon>Saccharomycetes</taxon>
        <taxon>Saccharomycetales</taxon>
        <taxon>Saccharomycetaceae</taxon>
        <taxon>Saccharomyces</taxon>
    </lineage>
</organism>
<proteinExistence type="predicted"/>
<evidence type="ECO:0000313" key="2">
    <source>
        <dbReference type="Proteomes" id="UP000008988"/>
    </source>
</evidence>
<sequence length="66" mass="7897">MTPHFHPTLTIKINFTPILKIERRVQNDMHIRHSQPIRGNHCACQGLIYRNELKNRNHTQPFELLQ</sequence>
<comment type="caution">
    <text evidence="1">The sequence shown here is derived from an EMBL/GenBank/DDBJ whole genome shotgun (WGS) entry which is preliminary data.</text>
</comment>
<name>B5VLF5_YEAS6</name>
<evidence type="ECO:0000313" key="1">
    <source>
        <dbReference type="EMBL" id="EDZ71235.1"/>
    </source>
</evidence>
<protein>
    <submittedName>
        <fullName evidence="1">Uncharacterized protein</fullName>
    </submittedName>
</protein>
<gene>
    <name evidence="1" type="ORF">AWRI1631_101890</name>
</gene>
<dbReference type="AlphaFoldDB" id="B5VLF5"/>
<dbReference type="Proteomes" id="UP000008988">
    <property type="component" value="Unassembled WGS sequence"/>
</dbReference>